<dbReference type="InterPro" id="IPR051783">
    <property type="entry name" value="NAD(P)-dependent_oxidoreduct"/>
</dbReference>
<keyword evidence="3" id="KW-1185">Reference proteome</keyword>
<dbReference type="Gene3D" id="3.40.50.720">
    <property type="entry name" value="NAD(P)-binding Rossmann-like Domain"/>
    <property type="match status" value="1"/>
</dbReference>
<sequence>MNSHLAGKRVVVTGASGFIGRRLVQRLVQDGAEVTALVRSPSAAASVPDGARSGLVSLLDTASLARAMDRADVLFHLAYDVRASADENLRAFDATIDAAIRAGIGRIVHTSSIVVQDDWPERDCTESGTTSTRGGSPYRQAKIAMEERLAQVPLPAAILRPTIVWGPGSALWTDGFARALLGGGVVLPDPIGLCNGVFVDDLVQAFLLAAGLPDLTHETFIISGPQPFSWAVLVDGYARILETPPAIRVPADEIARTLGPEPDESDTRPSAAARISALGRRVLGHRRFETMVAAIRDRVGRQRALYPNHHLFREYMGHGTCHIDHARNRLGYRPEYDLARGLTACEPHLRALKRRVTPAGQSRSA</sequence>
<dbReference type="AlphaFoldDB" id="A0A2S5JJF4"/>
<accession>A0A2S5JJF4</accession>
<dbReference type="OrthoDB" id="9801785at2"/>
<gene>
    <name evidence="2" type="ORF">LV82_00799</name>
</gene>
<protein>
    <submittedName>
        <fullName evidence="2">Nucleoside-diphosphate-sugar epimerase</fullName>
    </submittedName>
</protein>
<dbReference type="InterPro" id="IPR016040">
    <property type="entry name" value="NAD(P)-bd_dom"/>
</dbReference>
<dbReference type="GO" id="GO:0005737">
    <property type="term" value="C:cytoplasm"/>
    <property type="evidence" value="ECO:0007669"/>
    <property type="project" value="TreeGrafter"/>
</dbReference>
<dbReference type="SUPFAM" id="SSF51735">
    <property type="entry name" value="NAD(P)-binding Rossmann-fold domains"/>
    <property type="match status" value="1"/>
</dbReference>
<dbReference type="Proteomes" id="UP000239736">
    <property type="component" value="Unassembled WGS sequence"/>
</dbReference>
<name>A0A2S5JJF4_9RHOB</name>
<dbReference type="Pfam" id="PF13460">
    <property type="entry name" value="NAD_binding_10"/>
    <property type="match status" value="1"/>
</dbReference>
<reference evidence="2 3" key="1">
    <citation type="submission" date="2018-01" db="EMBL/GenBank/DDBJ databases">
        <title>Genomic Encyclopedia of Archaeal and Bacterial Type Strains, Phase II (KMG-II): from individual species to whole genera.</title>
        <authorList>
            <person name="Goeker M."/>
        </authorList>
    </citation>
    <scope>NUCLEOTIDE SEQUENCE [LARGE SCALE GENOMIC DNA]</scope>
    <source>
        <strain evidence="2 3">DSM 12048</strain>
    </source>
</reference>
<evidence type="ECO:0000313" key="3">
    <source>
        <dbReference type="Proteomes" id="UP000239736"/>
    </source>
</evidence>
<comment type="caution">
    <text evidence="2">The sequence shown here is derived from an EMBL/GenBank/DDBJ whole genome shotgun (WGS) entry which is preliminary data.</text>
</comment>
<dbReference type="RefSeq" id="WP_104069433.1">
    <property type="nucleotide sequence ID" value="NZ_PRDS01000002.1"/>
</dbReference>
<feature type="domain" description="NAD(P)-binding" evidence="1">
    <location>
        <begin position="14"/>
        <end position="162"/>
    </location>
</feature>
<dbReference type="PANTHER" id="PTHR48079:SF6">
    <property type="entry name" value="NAD(P)-BINDING DOMAIN-CONTAINING PROTEIN-RELATED"/>
    <property type="match status" value="1"/>
</dbReference>
<organism evidence="2 3">
    <name type="scientific">Albidovulum inexpectatum</name>
    <dbReference type="NCBI Taxonomy" id="196587"/>
    <lineage>
        <taxon>Bacteria</taxon>
        <taxon>Pseudomonadati</taxon>
        <taxon>Pseudomonadota</taxon>
        <taxon>Alphaproteobacteria</taxon>
        <taxon>Rhodobacterales</taxon>
        <taxon>Paracoccaceae</taxon>
        <taxon>Albidovulum</taxon>
    </lineage>
</organism>
<evidence type="ECO:0000313" key="2">
    <source>
        <dbReference type="EMBL" id="PPB81590.1"/>
    </source>
</evidence>
<proteinExistence type="predicted"/>
<dbReference type="InterPro" id="IPR036291">
    <property type="entry name" value="NAD(P)-bd_dom_sf"/>
</dbReference>
<dbReference type="EMBL" id="PRDS01000002">
    <property type="protein sequence ID" value="PPB81590.1"/>
    <property type="molecule type" value="Genomic_DNA"/>
</dbReference>
<dbReference type="GO" id="GO:0004029">
    <property type="term" value="F:aldehyde dehydrogenase (NAD+) activity"/>
    <property type="evidence" value="ECO:0007669"/>
    <property type="project" value="TreeGrafter"/>
</dbReference>
<dbReference type="PANTHER" id="PTHR48079">
    <property type="entry name" value="PROTEIN YEEZ"/>
    <property type="match status" value="1"/>
</dbReference>
<evidence type="ECO:0000259" key="1">
    <source>
        <dbReference type="Pfam" id="PF13460"/>
    </source>
</evidence>